<dbReference type="CDD" id="cd07976">
    <property type="entry name" value="TFIIA_alpha_beta_like"/>
    <property type="match status" value="1"/>
</dbReference>
<dbReference type="SUPFAM" id="SSF47396">
    <property type="entry name" value="Transcription factor IIA (TFIIA), alpha-helical domain"/>
    <property type="match status" value="1"/>
</dbReference>
<protein>
    <submittedName>
        <fullName evidence="6">Uncharacterized protein</fullName>
    </submittedName>
</protein>
<dbReference type="AlphaFoldDB" id="G7DVJ2"/>
<dbReference type="SUPFAM" id="SSF50784">
    <property type="entry name" value="Transcription factor IIA (TFIIA), beta-barrel domain"/>
    <property type="match status" value="1"/>
</dbReference>
<evidence type="ECO:0000313" key="7">
    <source>
        <dbReference type="Proteomes" id="UP000009131"/>
    </source>
</evidence>
<accession>G7DVJ2</accession>
<dbReference type="Gene3D" id="1.10.287.100">
    <property type="match status" value="1"/>
</dbReference>
<evidence type="ECO:0000256" key="5">
    <source>
        <dbReference type="SAM" id="MobiDB-lite"/>
    </source>
</evidence>
<feature type="compositionally biased region" description="Polar residues" evidence="5">
    <location>
        <begin position="77"/>
        <end position="96"/>
    </location>
</feature>
<feature type="compositionally biased region" description="Acidic residues" evidence="5">
    <location>
        <begin position="148"/>
        <end position="172"/>
    </location>
</feature>
<proteinExistence type="inferred from homology"/>
<comment type="similarity">
    <text evidence="2">Belongs to the TFIIA subunit 1 family.</text>
</comment>
<keyword evidence="3" id="KW-0804">Transcription</keyword>
<feature type="region of interest" description="Disordered" evidence="5">
    <location>
        <begin position="69"/>
        <end position="172"/>
    </location>
</feature>
<keyword evidence="7" id="KW-1185">Reference proteome</keyword>
<comment type="caution">
    <text evidence="6">The sequence shown here is derived from an EMBL/GenBank/DDBJ whole genome shotgun (WGS) entry which is preliminary data.</text>
</comment>
<dbReference type="Gene3D" id="2.30.18.10">
    <property type="entry name" value="Transcription factor IIA (TFIIA), beta-barrel domain"/>
    <property type="match status" value="1"/>
</dbReference>
<dbReference type="OrthoDB" id="6275927at2759"/>
<dbReference type="InParanoid" id="G7DVJ2"/>
<organism evidence="6 7">
    <name type="scientific">Mixia osmundae (strain CBS 9802 / IAM 14324 / JCM 22182 / KY 12970)</name>
    <dbReference type="NCBI Taxonomy" id="764103"/>
    <lineage>
        <taxon>Eukaryota</taxon>
        <taxon>Fungi</taxon>
        <taxon>Dikarya</taxon>
        <taxon>Basidiomycota</taxon>
        <taxon>Pucciniomycotina</taxon>
        <taxon>Mixiomycetes</taxon>
        <taxon>Mixiales</taxon>
        <taxon>Mixiaceae</taxon>
        <taxon>Mixia</taxon>
    </lineage>
</organism>
<dbReference type="InterPro" id="IPR009088">
    <property type="entry name" value="TFIIA_b-brl"/>
</dbReference>
<evidence type="ECO:0000256" key="3">
    <source>
        <dbReference type="ARBA" id="ARBA00023163"/>
    </source>
</evidence>
<evidence type="ECO:0000256" key="4">
    <source>
        <dbReference type="ARBA" id="ARBA00023242"/>
    </source>
</evidence>
<dbReference type="SMART" id="SM01371">
    <property type="entry name" value="TFIIA"/>
    <property type="match status" value="1"/>
</dbReference>
<dbReference type="PANTHER" id="PTHR12694:SF8">
    <property type="entry name" value="TRANSCRIPTION INITIATION FACTOR IIA SUBUNIT 1"/>
    <property type="match status" value="1"/>
</dbReference>
<comment type="subcellular location">
    <subcellularLocation>
        <location evidence="1">Nucleus</location>
    </subcellularLocation>
</comment>
<name>G7DVJ2_MIXOS</name>
<dbReference type="PANTHER" id="PTHR12694">
    <property type="entry name" value="TRANSCRIPTION INITIATION FACTOR IIA SUBUNIT 1"/>
    <property type="match status" value="1"/>
</dbReference>
<dbReference type="Pfam" id="PF03153">
    <property type="entry name" value="TFIIA"/>
    <property type="match status" value="2"/>
</dbReference>
<gene>
    <name evidence="6" type="primary">Mo01254</name>
    <name evidence="6" type="ORF">E5Q_01254</name>
</gene>
<dbReference type="Proteomes" id="UP000009131">
    <property type="component" value="Unassembled WGS sequence"/>
</dbReference>
<evidence type="ECO:0000313" key="6">
    <source>
        <dbReference type="EMBL" id="GAA94602.1"/>
    </source>
</evidence>
<evidence type="ECO:0000256" key="2">
    <source>
        <dbReference type="ARBA" id="ARBA00010059"/>
    </source>
</evidence>
<feature type="compositionally biased region" description="Low complexity" evidence="5">
    <location>
        <begin position="97"/>
        <end position="114"/>
    </location>
</feature>
<dbReference type="EMBL" id="BABT02000044">
    <property type="protein sequence ID" value="GAA94602.1"/>
    <property type="molecule type" value="Genomic_DNA"/>
</dbReference>
<dbReference type="InterPro" id="IPR004855">
    <property type="entry name" value="TFIIA_asu/bsu"/>
</dbReference>
<dbReference type="HOGENOM" id="CLU_030027_2_1_1"/>
<reference evidence="6 7" key="1">
    <citation type="journal article" date="2011" name="J. Gen. Appl. Microbiol.">
        <title>Draft genome sequencing of the enigmatic basidiomycete Mixia osmundae.</title>
        <authorList>
            <person name="Nishida H."/>
            <person name="Nagatsuka Y."/>
            <person name="Sugiyama J."/>
        </authorList>
    </citation>
    <scope>NUCLEOTIDE SEQUENCE [LARGE SCALE GENOMIC DNA]</scope>
    <source>
        <strain evidence="7">CBS 9802 / IAM 14324 / JCM 22182 / KY 12970</strain>
    </source>
</reference>
<dbReference type="FunCoup" id="G7DVJ2">
    <property type="interactions" value="363"/>
</dbReference>
<evidence type="ECO:0000256" key="1">
    <source>
        <dbReference type="ARBA" id="ARBA00004123"/>
    </source>
</evidence>
<reference evidence="6 7" key="2">
    <citation type="journal article" date="2012" name="Open Biol.">
        <title>Characteristics of nucleosomes and linker DNA regions on the genome of the basidiomycete Mixia osmundae revealed by mono- and dinucleosome mapping.</title>
        <authorList>
            <person name="Nishida H."/>
            <person name="Kondo S."/>
            <person name="Matsumoto T."/>
            <person name="Suzuki Y."/>
            <person name="Yoshikawa H."/>
            <person name="Taylor T.D."/>
            <person name="Sugiyama J."/>
        </authorList>
    </citation>
    <scope>NUCLEOTIDE SEQUENCE [LARGE SCALE GENOMIC DNA]</scope>
    <source>
        <strain evidence="7">CBS 9802 / IAM 14324 / JCM 22182 / KY 12970</strain>
    </source>
</reference>
<dbReference type="STRING" id="764103.G7DVJ2"/>
<dbReference type="GO" id="GO:0005672">
    <property type="term" value="C:transcription factor TFIIA complex"/>
    <property type="evidence" value="ECO:0007669"/>
    <property type="project" value="InterPro"/>
</dbReference>
<keyword evidence="4" id="KW-0539">Nucleus</keyword>
<sequence>MSNRSVPHVYRQTIDSTINAVRGDFEEMGIEDAVLEELQRLWEVKLATSRVADFTADARMAPYARALPPLPPAPAYSRSQNTSISSSAPSQEQALWNSGSSASTSATANANANGYPSDVKPSITASPKDLTATDAKTALGADEKPDRDEDAIDSDLDDPEDDEDDEEVAEEGGDLVIALYDKVQRVKNKWKIVLKDGIMSINGKDYLFSRCNGELEW</sequence>
<dbReference type="eggNOG" id="KOG2652">
    <property type="taxonomic scope" value="Eukaryota"/>
</dbReference>
<dbReference type="GO" id="GO:0006367">
    <property type="term" value="P:transcription initiation at RNA polymerase II promoter"/>
    <property type="evidence" value="ECO:0007669"/>
    <property type="project" value="InterPro"/>
</dbReference>